<dbReference type="Pfam" id="PF08447">
    <property type="entry name" value="PAS_3"/>
    <property type="match status" value="1"/>
</dbReference>
<dbReference type="InterPro" id="IPR001610">
    <property type="entry name" value="PAC"/>
</dbReference>
<evidence type="ECO:0000256" key="11">
    <source>
        <dbReference type="ARBA" id="ARBA00023012"/>
    </source>
</evidence>
<dbReference type="InterPro" id="IPR005467">
    <property type="entry name" value="His_kinase_dom"/>
</dbReference>
<dbReference type="SMART" id="SM00448">
    <property type="entry name" value="REC"/>
    <property type="match status" value="1"/>
</dbReference>
<keyword evidence="6 13" id="KW-0597">Phosphoprotein</keyword>
<evidence type="ECO:0000256" key="12">
    <source>
        <dbReference type="ARBA" id="ARBA00023136"/>
    </source>
</evidence>
<dbReference type="Pfam" id="PF00072">
    <property type="entry name" value="Response_reg"/>
    <property type="match status" value="1"/>
</dbReference>
<dbReference type="InterPro" id="IPR003594">
    <property type="entry name" value="HATPase_dom"/>
</dbReference>
<feature type="region of interest" description="Disordered" evidence="14">
    <location>
        <begin position="844"/>
        <end position="864"/>
    </location>
</feature>
<evidence type="ECO:0000259" key="17">
    <source>
        <dbReference type="PROSITE" id="PS50112"/>
    </source>
</evidence>
<evidence type="ECO:0000313" key="20">
    <source>
        <dbReference type="Proteomes" id="UP000431684"/>
    </source>
</evidence>
<evidence type="ECO:0000256" key="1">
    <source>
        <dbReference type="ARBA" id="ARBA00000085"/>
    </source>
</evidence>
<name>A0A6I3X4R6_9BURK</name>
<dbReference type="GO" id="GO:0045121">
    <property type="term" value="C:membrane raft"/>
    <property type="evidence" value="ECO:0007669"/>
    <property type="project" value="UniProtKB-SubCell"/>
</dbReference>
<feature type="domain" description="PAS" evidence="17">
    <location>
        <begin position="280"/>
        <end position="350"/>
    </location>
</feature>
<feature type="domain" description="PAC" evidence="18">
    <location>
        <begin position="353"/>
        <end position="405"/>
    </location>
</feature>
<dbReference type="InterPro" id="IPR000014">
    <property type="entry name" value="PAS"/>
</dbReference>
<evidence type="ECO:0000256" key="13">
    <source>
        <dbReference type="PROSITE-ProRule" id="PRU00169"/>
    </source>
</evidence>
<evidence type="ECO:0000256" key="3">
    <source>
        <dbReference type="ARBA" id="ARBA00004314"/>
    </source>
</evidence>
<dbReference type="InterPro" id="IPR036890">
    <property type="entry name" value="HATPase_C_sf"/>
</dbReference>
<dbReference type="PROSITE" id="PS50109">
    <property type="entry name" value="HIS_KIN"/>
    <property type="match status" value="1"/>
</dbReference>
<dbReference type="PANTHER" id="PTHR43547:SF2">
    <property type="entry name" value="HYBRID SIGNAL TRANSDUCTION HISTIDINE KINASE C"/>
    <property type="match status" value="1"/>
</dbReference>
<dbReference type="EC" id="2.7.13.3" evidence="4"/>
<dbReference type="InterPro" id="IPR029016">
    <property type="entry name" value="GAF-like_dom_sf"/>
</dbReference>
<dbReference type="PANTHER" id="PTHR43547">
    <property type="entry name" value="TWO-COMPONENT HISTIDINE KINASE"/>
    <property type="match status" value="1"/>
</dbReference>
<dbReference type="InterPro" id="IPR000700">
    <property type="entry name" value="PAS-assoc_C"/>
</dbReference>
<dbReference type="InterPro" id="IPR036097">
    <property type="entry name" value="HisK_dim/P_sf"/>
</dbReference>
<sequence length="1000" mass="108117">MILSTGASPSEADLLRAMLEAKEELRRSREWASDVLESIGEGVAVVDGAWTITYINGRGAHMLGAAATAPGALAGRDLWQAFPDLAGTPLEARLRQAIDQGEPAIFELHHAPSRRWLEVRTCPSPQGLTCTLQDIDDRRRHDRALRENSNRLQVAMAAGRLGEWTWDAGTDVVTLGRRAAEIFELPEETPTTWRALQDRIVPDDRAAAREAFVEAFVAHRDFDIECRIDAGSGNGGDGGTRWVSVVGHGNYGDGDQLLGMTGMVQDITARRAAEEALKSSEAQLRALADSIPQLAWIANADGRMTWYNRRWNEYTGLTSDDLGGEDWSQVYDPECIPAMTQHWKRSIETGGPFEMEFPIRGADGHYRWFLTRANPVRGADGRMMRWFGTSTDVDQVKRAQEALRDETAVLELLNSTGNALARHRDLQPLLQEVTDAATRISGARFGTFFYDCSGDGAELHRGERGHIDAYRGPALTPFTLSGQPPPLFHNLTPEHATALFGDTLRGAGITRCGDLLRHPECAPALRHEQAALLRSFLAAPVMSRDGSVIGTLLFGHPEPDMFSDRTERIIGGIAAQAGVAIDNARLNEAARRAAEERIALLDSERNARAEAERSSQMKDEFLATLSHELRTPLTAILGWSQVLRRGGRGEADLQKGLQTIERNARAQAQLIEDLLDMSRIMSGKILLDIGAVAPAAVADAAIDTVRPAAAGKNIVIERGFQPCGTVAADAGRLQQVLWNLLSNAIKFTPQDGTVRIGVREAGGHAEIVVADTGIGIGHEFLAHVFEHFRQADSSTTRRHGGLGLGLSIVRHLVEQHGGTVAATSAGEGRGATFTVRLPLAARVPGAERPGRASPPAGEQRATTAGDLSDLGGLRVLIVDDEPDTRELIKRVLSDCNAEVVTADSAQAALSLLPRWQPDLLLSDIGMPEMDGFELLAQVRALGQEAGGNVPAIALTAFARAEDRLRTLAAGFTDHIAKPVEPLELVAAVALAAARRRGQPS</sequence>
<comment type="caution">
    <text evidence="19">The sequence shown here is derived from an EMBL/GenBank/DDBJ whole genome shotgun (WGS) entry which is preliminary data.</text>
</comment>
<evidence type="ECO:0000256" key="7">
    <source>
        <dbReference type="ARBA" id="ARBA00022679"/>
    </source>
</evidence>
<dbReference type="Gene3D" id="3.30.450.20">
    <property type="entry name" value="PAS domain"/>
    <property type="match status" value="3"/>
</dbReference>
<dbReference type="InterPro" id="IPR013656">
    <property type="entry name" value="PAS_4"/>
</dbReference>
<feature type="domain" description="PAC" evidence="18">
    <location>
        <begin position="222"/>
        <end position="279"/>
    </location>
</feature>
<proteinExistence type="predicted"/>
<dbReference type="GO" id="GO:0000155">
    <property type="term" value="F:phosphorelay sensor kinase activity"/>
    <property type="evidence" value="ECO:0007669"/>
    <property type="project" value="InterPro"/>
</dbReference>
<keyword evidence="8" id="KW-0547">Nucleotide-binding</keyword>
<evidence type="ECO:0000256" key="5">
    <source>
        <dbReference type="ARBA" id="ARBA00022475"/>
    </source>
</evidence>
<dbReference type="CDD" id="cd00130">
    <property type="entry name" value="PAS"/>
    <property type="match status" value="1"/>
</dbReference>
<dbReference type="SUPFAM" id="SSF55874">
    <property type="entry name" value="ATPase domain of HSP90 chaperone/DNA topoisomerase II/histidine kinase"/>
    <property type="match status" value="1"/>
</dbReference>
<dbReference type="InterPro" id="IPR011006">
    <property type="entry name" value="CheY-like_superfamily"/>
</dbReference>
<dbReference type="SMART" id="SM00388">
    <property type="entry name" value="HisKA"/>
    <property type="match status" value="1"/>
</dbReference>
<dbReference type="Pfam" id="PF00512">
    <property type="entry name" value="HisKA"/>
    <property type="match status" value="1"/>
</dbReference>
<evidence type="ECO:0000256" key="4">
    <source>
        <dbReference type="ARBA" id="ARBA00012438"/>
    </source>
</evidence>
<dbReference type="SMART" id="SM00091">
    <property type="entry name" value="PAS"/>
    <property type="match status" value="3"/>
</dbReference>
<reference evidence="19 20" key="1">
    <citation type="submission" date="2019-11" db="EMBL/GenBank/DDBJ databases">
        <title>Draft Genome Sequences of Six Type Strains of the Genus Massilia.</title>
        <authorList>
            <person name="Miess H."/>
            <person name="Frediansyah A."/>
            <person name="Goeker M."/>
            <person name="Gross H."/>
        </authorList>
    </citation>
    <scope>NUCLEOTIDE SEQUENCE [LARGE SCALE GENOMIC DNA]</scope>
    <source>
        <strain evidence="19 20">DSM 17513</strain>
    </source>
</reference>
<dbReference type="CDD" id="cd00082">
    <property type="entry name" value="HisKA"/>
    <property type="match status" value="1"/>
</dbReference>
<dbReference type="FunFam" id="3.30.565.10:FF:000023">
    <property type="entry name" value="PAS domain-containing sensor histidine kinase"/>
    <property type="match status" value="1"/>
</dbReference>
<keyword evidence="10" id="KW-0067">ATP-binding</keyword>
<keyword evidence="7" id="KW-0808">Transferase</keyword>
<dbReference type="SMART" id="SM00065">
    <property type="entry name" value="GAF"/>
    <property type="match status" value="1"/>
</dbReference>
<evidence type="ECO:0000259" key="15">
    <source>
        <dbReference type="PROSITE" id="PS50109"/>
    </source>
</evidence>
<comment type="catalytic activity">
    <reaction evidence="1">
        <text>ATP + protein L-histidine = ADP + protein N-phospho-L-histidine.</text>
        <dbReference type="EC" id="2.7.13.3"/>
    </reaction>
</comment>
<dbReference type="SMART" id="SM00086">
    <property type="entry name" value="PAC"/>
    <property type="match status" value="2"/>
</dbReference>
<dbReference type="FunFam" id="1.10.287.130:FF:000001">
    <property type="entry name" value="Two-component sensor histidine kinase"/>
    <property type="match status" value="1"/>
</dbReference>
<dbReference type="PROSITE" id="PS50110">
    <property type="entry name" value="RESPONSE_REGULATORY"/>
    <property type="match status" value="1"/>
</dbReference>
<protein>
    <recommendedName>
        <fullName evidence="4">histidine kinase</fullName>
        <ecNumber evidence="4">2.7.13.3</ecNumber>
    </recommendedName>
</protein>
<evidence type="ECO:0000259" key="16">
    <source>
        <dbReference type="PROSITE" id="PS50110"/>
    </source>
</evidence>
<dbReference type="OrthoDB" id="219325at2"/>
<evidence type="ECO:0000259" key="18">
    <source>
        <dbReference type="PROSITE" id="PS50113"/>
    </source>
</evidence>
<dbReference type="SUPFAM" id="SSF55785">
    <property type="entry name" value="PYP-like sensor domain (PAS domain)"/>
    <property type="match status" value="3"/>
</dbReference>
<dbReference type="InterPro" id="IPR004358">
    <property type="entry name" value="Sig_transdc_His_kin-like_C"/>
</dbReference>
<dbReference type="CDD" id="cd16922">
    <property type="entry name" value="HATPase_EvgS-ArcB-TorS-like"/>
    <property type="match status" value="1"/>
</dbReference>
<gene>
    <name evidence="19" type="ORF">GJV26_01630</name>
</gene>
<dbReference type="Gene3D" id="3.30.565.10">
    <property type="entry name" value="Histidine kinase-like ATPase, C-terminal domain"/>
    <property type="match status" value="1"/>
</dbReference>
<dbReference type="InterPro" id="IPR003018">
    <property type="entry name" value="GAF"/>
</dbReference>
<dbReference type="GO" id="GO:0005886">
    <property type="term" value="C:plasma membrane"/>
    <property type="evidence" value="ECO:0007669"/>
    <property type="project" value="UniProtKB-SubCell"/>
</dbReference>
<dbReference type="Gene3D" id="3.30.450.40">
    <property type="match status" value="1"/>
</dbReference>
<dbReference type="FunFam" id="3.30.450.20:FF:000099">
    <property type="entry name" value="Sensory box sensor histidine kinase"/>
    <property type="match status" value="1"/>
</dbReference>
<dbReference type="InterPro" id="IPR013655">
    <property type="entry name" value="PAS_fold_3"/>
</dbReference>
<dbReference type="Gene3D" id="3.40.50.2300">
    <property type="match status" value="1"/>
</dbReference>
<keyword evidence="20" id="KW-1185">Reference proteome</keyword>
<evidence type="ECO:0000256" key="8">
    <source>
        <dbReference type="ARBA" id="ARBA00022741"/>
    </source>
</evidence>
<dbReference type="Proteomes" id="UP000431684">
    <property type="component" value="Unassembled WGS sequence"/>
</dbReference>
<dbReference type="RefSeq" id="WP_155707093.1">
    <property type="nucleotide sequence ID" value="NZ_BMWU01000014.1"/>
</dbReference>
<keyword evidence="9" id="KW-0418">Kinase</keyword>
<dbReference type="Pfam" id="PF02518">
    <property type="entry name" value="HATPase_c"/>
    <property type="match status" value="1"/>
</dbReference>
<dbReference type="SUPFAM" id="SSF47384">
    <property type="entry name" value="Homodimeric domain of signal transducing histidine kinase"/>
    <property type="match status" value="1"/>
</dbReference>
<dbReference type="NCBIfam" id="TIGR00229">
    <property type="entry name" value="sensory_box"/>
    <property type="match status" value="1"/>
</dbReference>
<evidence type="ECO:0000256" key="14">
    <source>
        <dbReference type="SAM" id="MobiDB-lite"/>
    </source>
</evidence>
<evidence type="ECO:0000256" key="10">
    <source>
        <dbReference type="ARBA" id="ARBA00022840"/>
    </source>
</evidence>
<keyword evidence="5" id="KW-1003">Cell membrane</keyword>
<feature type="modified residue" description="4-aspartylphosphate" evidence="13">
    <location>
        <position position="923"/>
    </location>
</feature>
<dbReference type="AlphaFoldDB" id="A0A6I3X4R6"/>
<keyword evidence="11" id="KW-0902">Two-component regulatory system</keyword>
<dbReference type="InterPro" id="IPR001789">
    <property type="entry name" value="Sig_transdc_resp-reg_receiver"/>
</dbReference>
<evidence type="ECO:0000256" key="9">
    <source>
        <dbReference type="ARBA" id="ARBA00022777"/>
    </source>
</evidence>
<organism evidence="19 20">
    <name type="scientific">Pseudoduganella dura</name>
    <dbReference type="NCBI Taxonomy" id="321982"/>
    <lineage>
        <taxon>Bacteria</taxon>
        <taxon>Pseudomonadati</taxon>
        <taxon>Pseudomonadota</taxon>
        <taxon>Betaproteobacteria</taxon>
        <taxon>Burkholderiales</taxon>
        <taxon>Oxalobacteraceae</taxon>
        <taxon>Telluria group</taxon>
        <taxon>Pseudoduganella</taxon>
    </lineage>
</organism>
<dbReference type="GO" id="GO:0005524">
    <property type="term" value="F:ATP binding"/>
    <property type="evidence" value="ECO:0007669"/>
    <property type="project" value="UniProtKB-KW"/>
</dbReference>
<dbReference type="Pfam" id="PF08448">
    <property type="entry name" value="PAS_4"/>
    <property type="match status" value="1"/>
</dbReference>
<feature type="domain" description="Histidine kinase" evidence="15">
    <location>
        <begin position="624"/>
        <end position="841"/>
    </location>
</feature>
<accession>A0A6I3X4R6</accession>
<dbReference type="EMBL" id="WNWM01000002">
    <property type="protein sequence ID" value="MUI11197.1"/>
    <property type="molecule type" value="Genomic_DNA"/>
</dbReference>
<evidence type="ECO:0000256" key="2">
    <source>
        <dbReference type="ARBA" id="ARBA00004236"/>
    </source>
</evidence>
<dbReference type="SMART" id="SM00387">
    <property type="entry name" value="HATPase_c"/>
    <property type="match status" value="1"/>
</dbReference>
<feature type="domain" description="Response regulatory" evidence="16">
    <location>
        <begin position="874"/>
        <end position="992"/>
    </location>
</feature>
<dbReference type="InterPro" id="IPR003661">
    <property type="entry name" value="HisK_dim/P_dom"/>
</dbReference>
<dbReference type="PROSITE" id="PS50112">
    <property type="entry name" value="PAS"/>
    <property type="match status" value="1"/>
</dbReference>
<keyword evidence="12" id="KW-0472">Membrane</keyword>
<comment type="subcellular location">
    <subcellularLocation>
        <location evidence="2">Cell membrane</location>
    </subcellularLocation>
    <subcellularLocation>
        <location evidence="3">Membrane raft</location>
        <topology evidence="3">Multi-pass membrane protein</topology>
    </subcellularLocation>
</comment>
<dbReference type="SUPFAM" id="SSF52172">
    <property type="entry name" value="CheY-like"/>
    <property type="match status" value="1"/>
</dbReference>
<evidence type="ECO:0000256" key="6">
    <source>
        <dbReference type="ARBA" id="ARBA00022553"/>
    </source>
</evidence>
<dbReference type="Gene3D" id="1.10.287.130">
    <property type="match status" value="1"/>
</dbReference>
<dbReference type="SUPFAM" id="SSF55781">
    <property type="entry name" value="GAF domain-like"/>
    <property type="match status" value="1"/>
</dbReference>
<dbReference type="Pfam" id="PF13185">
    <property type="entry name" value="GAF_2"/>
    <property type="match status" value="1"/>
</dbReference>
<dbReference type="PROSITE" id="PS50113">
    <property type="entry name" value="PAC"/>
    <property type="match status" value="2"/>
</dbReference>
<evidence type="ECO:0000313" key="19">
    <source>
        <dbReference type="EMBL" id="MUI11197.1"/>
    </source>
</evidence>
<dbReference type="InterPro" id="IPR035965">
    <property type="entry name" value="PAS-like_dom_sf"/>
</dbReference>
<dbReference type="CDD" id="cd17580">
    <property type="entry name" value="REC_2_DhkD-like"/>
    <property type="match status" value="1"/>
</dbReference>
<dbReference type="PRINTS" id="PR00344">
    <property type="entry name" value="BCTRLSENSOR"/>
</dbReference>